<proteinExistence type="predicted"/>
<reference evidence="1" key="1">
    <citation type="journal article" date="2008" name="Nature">
        <title>The amphioxus genome and the evolution of the chordate karyotype.</title>
        <authorList>
            <consortium name="US DOE Joint Genome Institute (JGI-PGF)"/>
            <person name="Putnam N.H."/>
            <person name="Butts T."/>
            <person name="Ferrier D.E.K."/>
            <person name="Furlong R.F."/>
            <person name="Hellsten U."/>
            <person name="Kawashima T."/>
            <person name="Robinson-Rechavi M."/>
            <person name="Shoguchi E."/>
            <person name="Terry A."/>
            <person name="Yu J.-K."/>
            <person name="Benito-Gutierrez E.L."/>
            <person name="Dubchak I."/>
            <person name="Garcia-Fernandez J."/>
            <person name="Gibson-Brown J.J."/>
            <person name="Grigoriev I.V."/>
            <person name="Horton A.C."/>
            <person name="de Jong P.J."/>
            <person name="Jurka J."/>
            <person name="Kapitonov V.V."/>
            <person name="Kohara Y."/>
            <person name="Kuroki Y."/>
            <person name="Lindquist E."/>
            <person name="Lucas S."/>
            <person name="Osoegawa K."/>
            <person name="Pennacchio L.A."/>
            <person name="Salamov A.A."/>
            <person name="Satou Y."/>
            <person name="Sauka-Spengler T."/>
            <person name="Schmutz J."/>
            <person name="Shin-I T."/>
            <person name="Toyoda A."/>
            <person name="Bronner-Fraser M."/>
            <person name="Fujiyama A."/>
            <person name="Holland L.Z."/>
            <person name="Holland P.W.H."/>
            <person name="Satoh N."/>
            <person name="Rokhsar D.S."/>
        </authorList>
    </citation>
    <scope>NUCLEOTIDE SEQUENCE [LARGE SCALE GENOMIC DNA]</scope>
    <source>
        <strain evidence="1">S238N-H82</strain>
        <tissue evidence="1">Testes</tissue>
    </source>
</reference>
<accession>C3XXI2</accession>
<name>C3XXI2_BRAFL</name>
<protein>
    <submittedName>
        <fullName evidence="1">Uncharacterized protein</fullName>
    </submittedName>
</protein>
<evidence type="ECO:0000313" key="1">
    <source>
        <dbReference type="EMBL" id="EEN67442.1"/>
    </source>
</evidence>
<dbReference type="AlphaFoldDB" id="C3XXI2"/>
<dbReference type="EMBL" id="GG666471">
    <property type="protein sequence ID" value="EEN67442.1"/>
    <property type="molecule type" value="Genomic_DNA"/>
</dbReference>
<dbReference type="InParanoid" id="C3XXI2"/>
<gene>
    <name evidence="1" type="ORF">BRAFLDRAFT_117222</name>
</gene>
<sequence>MLCGGCCRLVTPNYSYHPPRADRNPFHRKKLPPCVNYDVLQAEVTNLTSRIPQCLAEFGLTDISTDLEELRDVGNILLKGPDEQIRSGNVTAEHFTRVGKVINLVYNVTVGGDEQLFAFTSPQLDNLTADDTLAGPIQSLQEDVEGFPTNYPAATAEAMSSLVQDFGNLLDSFNCSTNGSNCDLTRGTNSVVELDSRWTIVERRTLEYEPGGMRRAIKFRILFKSYRRLRIIIQIFIY</sequence>
<organism>
    <name type="scientific">Branchiostoma floridae</name>
    <name type="common">Florida lancelet</name>
    <name type="synonym">Amphioxus</name>
    <dbReference type="NCBI Taxonomy" id="7739"/>
    <lineage>
        <taxon>Eukaryota</taxon>
        <taxon>Metazoa</taxon>
        <taxon>Chordata</taxon>
        <taxon>Cephalochordata</taxon>
        <taxon>Leptocardii</taxon>
        <taxon>Amphioxiformes</taxon>
        <taxon>Branchiostomatidae</taxon>
        <taxon>Branchiostoma</taxon>
    </lineage>
</organism>